<dbReference type="EMBL" id="DNAA01000175">
    <property type="protein sequence ID" value="HBA09345.1"/>
    <property type="molecule type" value="Genomic_DNA"/>
</dbReference>
<dbReference type="AlphaFoldDB" id="A0A351RBC4"/>
<dbReference type="PANTHER" id="PTHR32322:SF2">
    <property type="entry name" value="EAMA DOMAIN-CONTAINING PROTEIN"/>
    <property type="match status" value="1"/>
</dbReference>
<dbReference type="InterPro" id="IPR000620">
    <property type="entry name" value="EamA_dom"/>
</dbReference>
<reference evidence="8 9" key="1">
    <citation type="journal article" date="2018" name="Nat. Biotechnol.">
        <title>A standardized bacterial taxonomy based on genome phylogeny substantially revises the tree of life.</title>
        <authorList>
            <person name="Parks D.H."/>
            <person name="Chuvochina M."/>
            <person name="Waite D.W."/>
            <person name="Rinke C."/>
            <person name="Skarshewski A."/>
            <person name="Chaumeil P.A."/>
            <person name="Hugenholtz P."/>
        </authorList>
    </citation>
    <scope>NUCLEOTIDE SEQUENCE [LARGE SCALE GENOMIC DNA]</scope>
    <source>
        <strain evidence="8">UBA9958</strain>
    </source>
</reference>
<feature type="transmembrane region" description="Helical" evidence="6">
    <location>
        <begin position="212"/>
        <end position="233"/>
    </location>
</feature>
<comment type="subcellular location">
    <subcellularLocation>
        <location evidence="1">Membrane</location>
        <topology evidence="1">Multi-pass membrane protein</topology>
    </subcellularLocation>
</comment>
<proteinExistence type="inferred from homology"/>
<protein>
    <submittedName>
        <fullName evidence="8">Drug/metabolite exporter YedA</fullName>
    </submittedName>
</protein>
<feature type="transmembrane region" description="Helical" evidence="6">
    <location>
        <begin position="149"/>
        <end position="169"/>
    </location>
</feature>
<dbReference type="InterPro" id="IPR037185">
    <property type="entry name" value="EmrE-like"/>
</dbReference>
<feature type="transmembrane region" description="Helical" evidence="6">
    <location>
        <begin position="126"/>
        <end position="143"/>
    </location>
</feature>
<dbReference type="GO" id="GO:0016020">
    <property type="term" value="C:membrane"/>
    <property type="evidence" value="ECO:0007669"/>
    <property type="project" value="UniProtKB-SubCell"/>
</dbReference>
<dbReference type="NCBIfam" id="NF008432">
    <property type="entry name" value="PRK11272.1"/>
    <property type="match status" value="1"/>
</dbReference>
<evidence type="ECO:0000256" key="2">
    <source>
        <dbReference type="ARBA" id="ARBA00007362"/>
    </source>
</evidence>
<evidence type="ECO:0000313" key="8">
    <source>
        <dbReference type="EMBL" id="HBA09345.1"/>
    </source>
</evidence>
<feature type="transmembrane region" description="Helical" evidence="6">
    <location>
        <begin position="71"/>
        <end position="92"/>
    </location>
</feature>
<dbReference type="InterPro" id="IPR050638">
    <property type="entry name" value="AA-Vitamin_Transporters"/>
</dbReference>
<evidence type="ECO:0000256" key="1">
    <source>
        <dbReference type="ARBA" id="ARBA00004141"/>
    </source>
</evidence>
<evidence type="ECO:0000256" key="3">
    <source>
        <dbReference type="ARBA" id="ARBA00022692"/>
    </source>
</evidence>
<comment type="caution">
    <text evidence="8">The sequence shown here is derived from an EMBL/GenBank/DDBJ whole genome shotgun (WGS) entry which is preliminary data.</text>
</comment>
<dbReference type="PANTHER" id="PTHR32322">
    <property type="entry name" value="INNER MEMBRANE TRANSPORTER"/>
    <property type="match status" value="1"/>
</dbReference>
<accession>A0A351RBC4</accession>
<comment type="similarity">
    <text evidence="2">Belongs to the EamA transporter family.</text>
</comment>
<keyword evidence="4 6" id="KW-1133">Transmembrane helix</keyword>
<evidence type="ECO:0000259" key="7">
    <source>
        <dbReference type="Pfam" id="PF00892"/>
    </source>
</evidence>
<dbReference type="SUPFAM" id="SSF103481">
    <property type="entry name" value="Multidrug resistance efflux transporter EmrE"/>
    <property type="match status" value="2"/>
</dbReference>
<dbReference type="Pfam" id="PF00892">
    <property type="entry name" value="EamA"/>
    <property type="match status" value="2"/>
</dbReference>
<feature type="transmembrane region" description="Helical" evidence="6">
    <location>
        <begin position="38"/>
        <end position="59"/>
    </location>
</feature>
<dbReference type="Proteomes" id="UP000264313">
    <property type="component" value="Unassembled WGS sequence"/>
</dbReference>
<name>A0A351RBC4_9PROT</name>
<keyword evidence="5 6" id="KW-0472">Membrane</keyword>
<evidence type="ECO:0000256" key="4">
    <source>
        <dbReference type="ARBA" id="ARBA00022989"/>
    </source>
</evidence>
<feature type="domain" description="EamA" evidence="7">
    <location>
        <begin position="10"/>
        <end position="140"/>
    </location>
</feature>
<feature type="transmembrane region" description="Helical" evidence="6">
    <location>
        <begin position="98"/>
        <end position="119"/>
    </location>
</feature>
<feature type="transmembrane region" description="Helical" evidence="6">
    <location>
        <begin position="181"/>
        <end position="200"/>
    </location>
</feature>
<evidence type="ECO:0000313" key="9">
    <source>
        <dbReference type="Proteomes" id="UP000264313"/>
    </source>
</evidence>
<feature type="transmembrane region" description="Helical" evidence="6">
    <location>
        <begin position="267"/>
        <end position="286"/>
    </location>
</feature>
<evidence type="ECO:0000256" key="6">
    <source>
        <dbReference type="SAM" id="Phobius"/>
    </source>
</evidence>
<evidence type="ECO:0000256" key="5">
    <source>
        <dbReference type="ARBA" id="ARBA00023136"/>
    </source>
</evidence>
<gene>
    <name evidence="8" type="ORF">DCW48_07150</name>
</gene>
<feature type="domain" description="EamA" evidence="7">
    <location>
        <begin position="151"/>
        <end position="284"/>
    </location>
</feature>
<feature type="transmembrane region" description="Helical" evidence="6">
    <location>
        <begin position="240"/>
        <end position="261"/>
    </location>
</feature>
<organism evidence="8 9">
    <name type="scientific">Methylotenera mobilis</name>
    <dbReference type="NCBI Taxonomy" id="359408"/>
    <lineage>
        <taxon>Bacteria</taxon>
        <taxon>Pseudomonadati</taxon>
        <taxon>Pseudomonadota</taxon>
        <taxon>Betaproteobacteria</taxon>
        <taxon>Nitrosomonadales</taxon>
        <taxon>Methylophilaceae</taxon>
        <taxon>Methylotenera</taxon>
    </lineage>
</organism>
<dbReference type="STRING" id="1132855.GCA_000384255_00709"/>
<keyword evidence="3 6" id="KW-0812">Transmembrane</keyword>
<sequence length="292" mass="31102">MNMSRQSLLIVLALFCTYFIWGSTYLAIRFGIESFPPFLMGGVRFTVAGIVLFAVMRYLGAAMPSKQEWLGAGVVGLLLPALGNGTVCYVQQTVSSSVAALSIATAPIWMAIFSSIWGHKITPKEWLGIAIGLVGIVLLNLGGSFDGDLMSAFLLIFAAASWSFGSVWGKHLAMPEGLMGAACQMLTGGLVLLIVSAYAGESWPAEVSARSWGALLFLIVLGSLIAYSAYQYLLKTVRPLVASSNTFVNPLVAFAVGVWFAAEHVTMTEMIALGVILVGVFLVLSVTNNKDI</sequence>